<organism evidence="1 2">
    <name type="scientific">Vitis vinifera</name>
    <name type="common">Grape</name>
    <dbReference type="NCBI Taxonomy" id="29760"/>
    <lineage>
        <taxon>Eukaryota</taxon>
        <taxon>Viridiplantae</taxon>
        <taxon>Streptophyta</taxon>
        <taxon>Embryophyta</taxon>
        <taxon>Tracheophyta</taxon>
        <taxon>Spermatophyta</taxon>
        <taxon>Magnoliopsida</taxon>
        <taxon>eudicotyledons</taxon>
        <taxon>Gunneridae</taxon>
        <taxon>Pentapetalae</taxon>
        <taxon>rosids</taxon>
        <taxon>Vitales</taxon>
        <taxon>Vitaceae</taxon>
        <taxon>Viteae</taxon>
        <taxon>Vitis</taxon>
    </lineage>
</organism>
<name>A0ABY9DBR6_VITVI</name>
<sequence>MHGPVVNISSSPMVVVEDGDLPRGLIVPDKDEETQKVVDDLLTNENMIDMEGTQVEIKKAEPKKSSSKLGRTFSFGGDSRTQMYNDDFSGYDSDPYSGLGSGGYGPDSYRALGGIDSRLGDYAPKSPSSAWEPHPSLLLLNLQGQLTPSVFSLLHHQESIWIRGGLQGTQTKAQNGPTTLPKTDLELTGLSHVGFGPQNY</sequence>
<evidence type="ECO:0000313" key="1">
    <source>
        <dbReference type="EMBL" id="WKA05103.1"/>
    </source>
</evidence>
<reference evidence="1 2" key="1">
    <citation type="journal article" date="2023" name="Hortic Res">
        <title>The complete reference genome for grapevine (Vitis vinifera L.) genetics and breeding.</title>
        <authorList>
            <person name="Shi X."/>
            <person name="Cao S."/>
            <person name="Wang X."/>
            <person name="Huang S."/>
            <person name="Wang Y."/>
            <person name="Liu Z."/>
            <person name="Liu W."/>
            <person name="Leng X."/>
            <person name="Peng Y."/>
            <person name="Wang N."/>
            <person name="Wang Y."/>
            <person name="Ma Z."/>
            <person name="Xu X."/>
            <person name="Zhang F."/>
            <person name="Xue H."/>
            <person name="Zhong H."/>
            <person name="Wang Y."/>
            <person name="Zhang K."/>
            <person name="Velt A."/>
            <person name="Avia K."/>
            <person name="Holtgrawe D."/>
            <person name="Grimplet J."/>
            <person name="Matus J.T."/>
            <person name="Ware D."/>
            <person name="Wu X."/>
            <person name="Wang H."/>
            <person name="Liu C."/>
            <person name="Fang Y."/>
            <person name="Rustenholz C."/>
            <person name="Cheng Z."/>
            <person name="Xiao H."/>
            <person name="Zhou Y."/>
        </authorList>
    </citation>
    <scope>NUCLEOTIDE SEQUENCE [LARGE SCALE GENOMIC DNA]</scope>
    <source>
        <strain evidence="2">cv. Pinot noir / PN40024</strain>
        <tissue evidence="1">Leaf</tissue>
    </source>
</reference>
<proteinExistence type="predicted"/>
<keyword evidence="2" id="KW-1185">Reference proteome</keyword>
<gene>
    <name evidence="1" type="ORF">VitviT2T_023088</name>
</gene>
<dbReference type="Proteomes" id="UP001227230">
    <property type="component" value="Chromosome 15"/>
</dbReference>
<protein>
    <submittedName>
        <fullName evidence="1">Uncharacterized protein</fullName>
    </submittedName>
</protein>
<accession>A0ABY9DBR6</accession>
<evidence type="ECO:0000313" key="2">
    <source>
        <dbReference type="Proteomes" id="UP001227230"/>
    </source>
</evidence>
<dbReference type="EMBL" id="CP126662">
    <property type="protein sequence ID" value="WKA05103.1"/>
    <property type="molecule type" value="Genomic_DNA"/>
</dbReference>